<keyword evidence="1" id="KW-0472">Membrane</keyword>
<feature type="transmembrane region" description="Helical" evidence="1">
    <location>
        <begin position="37"/>
        <end position="57"/>
    </location>
</feature>
<evidence type="ECO:0000313" key="2">
    <source>
        <dbReference type="EMBL" id="MBP0457184.1"/>
    </source>
</evidence>
<proteinExistence type="predicted"/>
<name>A0A940M6P3_9ACTN</name>
<feature type="transmembrane region" description="Helical" evidence="1">
    <location>
        <begin position="109"/>
        <end position="128"/>
    </location>
</feature>
<gene>
    <name evidence="2" type="ORF">JFN87_06675</name>
</gene>
<evidence type="ECO:0000313" key="3">
    <source>
        <dbReference type="Proteomes" id="UP000670475"/>
    </source>
</evidence>
<feature type="transmembrane region" description="Helical" evidence="1">
    <location>
        <begin position="12"/>
        <end position="30"/>
    </location>
</feature>
<keyword evidence="1" id="KW-1133">Transmembrane helix</keyword>
<sequence length="129" mass="14056">MLTPDMSDTGWWIFAVLAGLAMGVVIASLCQTWRKRLYALVVPPCVGLAYVLGRTLAVGESAHEASYMYTLAALSAAITGLIYMPWMRRQIALRREGKAMGVEAKATKYGWLFVGTFALVVVGVAFLVH</sequence>
<accession>A0A940M6P3</accession>
<comment type="caution">
    <text evidence="2">The sequence shown here is derived from an EMBL/GenBank/DDBJ whole genome shotgun (WGS) entry which is preliminary data.</text>
</comment>
<organism evidence="2 3">
    <name type="scientific">Streptomyces montanisoli</name>
    <dbReference type="NCBI Taxonomy" id="2798581"/>
    <lineage>
        <taxon>Bacteria</taxon>
        <taxon>Bacillati</taxon>
        <taxon>Actinomycetota</taxon>
        <taxon>Actinomycetes</taxon>
        <taxon>Kitasatosporales</taxon>
        <taxon>Streptomycetaceae</taxon>
        <taxon>Streptomyces</taxon>
    </lineage>
</organism>
<dbReference type="Proteomes" id="UP000670475">
    <property type="component" value="Unassembled WGS sequence"/>
</dbReference>
<feature type="transmembrane region" description="Helical" evidence="1">
    <location>
        <begin position="69"/>
        <end position="88"/>
    </location>
</feature>
<dbReference type="RefSeq" id="WP_209338963.1">
    <property type="nucleotide sequence ID" value="NZ_JAGIQL010000017.1"/>
</dbReference>
<reference evidence="2" key="1">
    <citation type="submission" date="2021-03" db="EMBL/GenBank/DDBJ databases">
        <title>Whole genome sequence of Streptomyces bomunensis MMS17-BM035.</title>
        <authorList>
            <person name="Lee J.H."/>
        </authorList>
    </citation>
    <scope>NUCLEOTIDE SEQUENCE</scope>
    <source>
        <strain evidence="2">MMS17-BM035</strain>
    </source>
</reference>
<dbReference type="EMBL" id="JAGIQL010000017">
    <property type="protein sequence ID" value="MBP0457184.1"/>
    <property type="molecule type" value="Genomic_DNA"/>
</dbReference>
<protein>
    <submittedName>
        <fullName evidence="2">Uncharacterized protein</fullName>
    </submittedName>
</protein>
<keyword evidence="1" id="KW-0812">Transmembrane</keyword>
<keyword evidence="3" id="KW-1185">Reference proteome</keyword>
<evidence type="ECO:0000256" key="1">
    <source>
        <dbReference type="SAM" id="Phobius"/>
    </source>
</evidence>
<dbReference type="AlphaFoldDB" id="A0A940M6P3"/>